<dbReference type="InterPro" id="IPR046532">
    <property type="entry name" value="DUF6597"/>
</dbReference>
<evidence type="ECO:0000313" key="6">
    <source>
        <dbReference type="Proteomes" id="UP000549913"/>
    </source>
</evidence>
<dbReference type="InterPro" id="IPR018060">
    <property type="entry name" value="HTH_AraC"/>
</dbReference>
<sequence>MPEPHSKGHLNPGAAGVAFDRFELGPGLGELVRHVWVVRWSLPDGVELPQRVLSYPAVNVVVEPHRAVLAGPDPRLSVQRLAGAGWAVGVLFRPAAAVVLSDGPPADAVGREVPYAGGPLHEVRALLTEAPAEGARQRLVEVLRRWLLPLADGVDERGRLVNAVCRRAEEDATILRAAELAEHAGVSLRSLERLLHERVGVGPKWLVECRRLQEAATRLHAHPETPLSDLAAELGYTDYPHFSRRYAAVLGETPDETRRAGRAAR</sequence>
<keyword evidence="3" id="KW-0804">Transcription</keyword>
<dbReference type="GO" id="GO:0003700">
    <property type="term" value="F:DNA-binding transcription factor activity"/>
    <property type="evidence" value="ECO:0007669"/>
    <property type="project" value="InterPro"/>
</dbReference>
<dbReference type="EMBL" id="JACCBM010000001">
    <property type="protein sequence ID" value="NYD69174.1"/>
    <property type="molecule type" value="Genomic_DNA"/>
</dbReference>
<dbReference type="GO" id="GO:0043565">
    <property type="term" value="F:sequence-specific DNA binding"/>
    <property type="evidence" value="ECO:0007669"/>
    <property type="project" value="InterPro"/>
</dbReference>
<name>A0A852SHP3_9MICO</name>
<accession>A0A852SHP3</accession>
<dbReference type="InterPro" id="IPR018062">
    <property type="entry name" value="HTH_AraC-typ_CS"/>
</dbReference>
<dbReference type="SMART" id="SM00342">
    <property type="entry name" value="HTH_ARAC"/>
    <property type="match status" value="1"/>
</dbReference>
<dbReference type="Pfam" id="PF20240">
    <property type="entry name" value="DUF6597"/>
    <property type="match status" value="1"/>
</dbReference>
<dbReference type="PANTHER" id="PTHR46796:SF13">
    <property type="entry name" value="HTH-TYPE TRANSCRIPTIONAL ACTIVATOR RHAS"/>
    <property type="match status" value="1"/>
</dbReference>
<evidence type="ECO:0000313" key="5">
    <source>
        <dbReference type="EMBL" id="NYD69174.1"/>
    </source>
</evidence>
<dbReference type="PROSITE" id="PS01124">
    <property type="entry name" value="HTH_ARAC_FAMILY_2"/>
    <property type="match status" value="1"/>
</dbReference>
<dbReference type="InterPro" id="IPR050204">
    <property type="entry name" value="AraC_XylS_family_regulators"/>
</dbReference>
<dbReference type="Proteomes" id="UP000549913">
    <property type="component" value="Unassembled WGS sequence"/>
</dbReference>
<evidence type="ECO:0000256" key="3">
    <source>
        <dbReference type="ARBA" id="ARBA00023163"/>
    </source>
</evidence>
<gene>
    <name evidence="5" type="ORF">BJ984_000332</name>
</gene>
<dbReference type="Gene3D" id="1.10.10.60">
    <property type="entry name" value="Homeodomain-like"/>
    <property type="match status" value="1"/>
</dbReference>
<dbReference type="RefSeq" id="WP_179546551.1">
    <property type="nucleotide sequence ID" value="NZ_BSEW01000001.1"/>
</dbReference>
<proteinExistence type="predicted"/>
<keyword evidence="2 5" id="KW-0238">DNA-binding</keyword>
<dbReference type="PANTHER" id="PTHR46796">
    <property type="entry name" value="HTH-TYPE TRANSCRIPTIONAL ACTIVATOR RHAS-RELATED"/>
    <property type="match status" value="1"/>
</dbReference>
<evidence type="ECO:0000259" key="4">
    <source>
        <dbReference type="PROSITE" id="PS01124"/>
    </source>
</evidence>
<dbReference type="Pfam" id="PF12833">
    <property type="entry name" value="HTH_18"/>
    <property type="match status" value="1"/>
</dbReference>
<organism evidence="5 6">
    <name type="scientific">Herbiconiux flava</name>
    <dbReference type="NCBI Taxonomy" id="881268"/>
    <lineage>
        <taxon>Bacteria</taxon>
        <taxon>Bacillati</taxon>
        <taxon>Actinomycetota</taxon>
        <taxon>Actinomycetes</taxon>
        <taxon>Micrococcales</taxon>
        <taxon>Microbacteriaceae</taxon>
        <taxon>Herbiconiux</taxon>
    </lineage>
</organism>
<protein>
    <submittedName>
        <fullName evidence="5">AraC-like DNA-binding protein</fullName>
    </submittedName>
</protein>
<evidence type="ECO:0000256" key="1">
    <source>
        <dbReference type="ARBA" id="ARBA00023015"/>
    </source>
</evidence>
<dbReference type="PROSITE" id="PS00041">
    <property type="entry name" value="HTH_ARAC_FAMILY_1"/>
    <property type="match status" value="1"/>
</dbReference>
<reference evidence="5 6" key="1">
    <citation type="submission" date="2020-07" db="EMBL/GenBank/DDBJ databases">
        <title>Sequencing the genomes of 1000 actinobacteria strains.</title>
        <authorList>
            <person name="Klenk H.-P."/>
        </authorList>
    </citation>
    <scope>NUCLEOTIDE SEQUENCE [LARGE SCALE GENOMIC DNA]</scope>
    <source>
        <strain evidence="5 6">DSM 26474</strain>
    </source>
</reference>
<dbReference type="AlphaFoldDB" id="A0A852SHP3"/>
<feature type="domain" description="HTH araC/xylS-type" evidence="4">
    <location>
        <begin position="158"/>
        <end position="260"/>
    </location>
</feature>
<comment type="caution">
    <text evidence="5">The sequence shown here is derived from an EMBL/GenBank/DDBJ whole genome shotgun (WGS) entry which is preliminary data.</text>
</comment>
<evidence type="ECO:0000256" key="2">
    <source>
        <dbReference type="ARBA" id="ARBA00023125"/>
    </source>
</evidence>
<dbReference type="SUPFAM" id="SSF46689">
    <property type="entry name" value="Homeodomain-like"/>
    <property type="match status" value="1"/>
</dbReference>
<keyword evidence="6" id="KW-1185">Reference proteome</keyword>
<keyword evidence="1" id="KW-0805">Transcription regulation</keyword>
<dbReference type="InterPro" id="IPR009057">
    <property type="entry name" value="Homeodomain-like_sf"/>
</dbReference>